<dbReference type="Gene3D" id="3.40.50.300">
    <property type="entry name" value="P-loop containing nucleotide triphosphate hydrolases"/>
    <property type="match status" value="1"/>
</dbReference>
<feature type="transmembrane region" description="Helical" evidence="1">
    <location>
        <begin position="232"/>
        <end position="252"/>
    </location>
</feature>
<keyword evidence="1" id="KW-1133">Transmembrane helix</keyword>
<keyword evidence="3" id="KW-1185">Reference proteome</keyword>
<protein>
    <recommendedName>
        <fullName evidence="4">Sulfotransferase</fullName>
    </recommendedName>
</protein>
<reference evidence="2" key="3">
    <citation type="submission" date="2025-09" db="UniProtKB">
        <authorList>
            <consortium name="Ensembl"/>
        </authorList>
    </citation>
    <scope>IDENTIFICATION</scope>
</reference>
<dbReference type="InParanoid" id="H2YWQ3"/>
<dbReference type="Proteomes" id="UP000007875">
    <property type="component" value="Unassembled WGS sequence"/>
</dbReference>
<dbReference type="InterPro" id="IPR027417">
    <property type="entry name" value="P-loop_NTPase"/>
</dbReference>
<dbReference type="OMA" id="FRADQGW"/>
<dbReference type="GeneTree" id="ENSGT00940000163713"/>
<dbReference type="PANTHER" id="PTHR36978">
    <property type="entry name" value="P-LOOP CONTAINING NUCLEOTIDE TRIPHOSPHATE HYDROLASE"/>
    <property type="match status" value="1"/>
</dbReference>
<reference evidence="3" key="1">
    <citation type="submission" date="2003-08" db="EMBL/GenBank/DDBJ databases">
        <authorList>
            <person name="Birren B."/>
            <person name="Nusbaum C."/>
            <person name="Abebe A."/>
            <person name="Abouelleil A."/>
            <person name="Adekoya E."/>
            <person name="Ait-zahra M."/>
            <person name="Allen N."/>
            <person name="Allen T."/>
            <person name="An P."/>
            <person name="Anderson M."/>
            <person name="Anderson S."/>
            <person name="Arachchi H."/>
            <person name="Armbruster J."/>
            <person name="Bachantsang P."/>
            <person name="Baldwin J."/>
            <person name="Barry A."/>
            <person name="Bayul T."/>
            <person name="Blitshsteyn B."/>
            <person name="Bloom T."/>
            <person name="Blye J."/>
            <person name="Boguslavskiy L."/>
            <person name="Borowsky M."/>
            <person name="Boukhgalter B."/>
            <person name="Brunache A."/>
            <person name="Butler J."/>
            <person name="Calixte N."/>
            <person name="Calvo S."/>
            <person name="Camarata J."/>
            <person name="Campo K."/>
            <person name="Chang J."/>
            <person name="Cheshatsang Y."/>
            <person name="Citroen M."/>
            <person name="Collymore A."/>
            <person name="Considine T."/>
            <person name="Cook A."/>
            <person name="Cooke P."/>
            <person name="Corum B."/>
            <person name="Cuomo C."/>
            <person name="David R."/>
            <person name="Dawoe T."/>
            <person name="Degray S."/>
            <person name="Dodge S."/>
            <person name="Dooley K."/>
            <person name="Dorje P."/>
            <person name="Dorjee K."/>
            <person name="Dorris L."/>
            <person name="Duffey N."/>
            <person name="Dupes A."/>
            <person name="Elkins T."/>
            <person name="Engels R."/>
            <person name="Erickson J."/>
            <person name="Farina A."/>
            <person name="Faro S."/>
            <person name="Ferreira P."/>
            <person name="Fischer H."/>
            <person name="Fitzgerald M."/>
            <person name="Foley K."/>
            <person name="Gage D."/>
            <person name="Galagan J."/>
            <person name="Gearin G."/>
            <person name="Gnerre S."/>
            <person name="Gnirke A."/>
            <person name="Goyette A."/>
            <person name="Graham J."/>
            <person name="Grandbois E."/>
            <person name="Gyaltsen K."/>
            <person name="Hafez N."/>
            <person name="Hagopian D."/>
            <person name="Hagos B."/>
            <person name="Hall J."/>
            <person name="Hatcher B."/>
            <person name="Heller A."/>
            <person name="Higgins H."/>
            <person name="Honan T."/>
            <person name="Horn A."/>
            <person name="Houde N."/>
            <person name="Hughes L."/>
            <person name="Hulme W."/>
            <person name="Husby E."/>
            <person name="Iliev I."/>
            <person name="Jaffe D."/>
            <person name="Jones C."/>
            <person name="Kamal M."/>
            <person name="Kamat A."/>
            <person name="Kamvysselis M."/>
            <person name="Karlsson E."/>
            <person name="Kells C."/>
            <person name="Kieu A."/>
            <person name="Kisner P."/>
            <person name="Kodira C."/>
            <person name="Kulbokas E."/>
            <person name="Labutti K."/>
            <person name="Lama D."/>
            <person name="Landers T."/>
            <person name="Leger J."/>
            <person name="Levine S."/>
            <person name="Lewis D."/>
            <person name="Lewis T."/>
            <person name="Lindblad-toh K."/>
            <person name="Liu X."/>
            <person name="Lokyitsang T."/>
            <person name="Lokyitsang Y."/>
            <person name="Lucien O."/>
            <person name="Lui A."/>
            <person name="Ma L.J."/>
            <person name="Mabbitt R."/>
            <person name="Macdonald J."/>
            <person name="Maclean C."/>
            <person name="Major J."/>
            <person name="Manning J."/>
            <person name="Marabella R."/>
            <person name="Maru K."/>
            <person name="Matthews C."/>
            <person name="Mauceli E."/>
            <person name="Mccarthy M."/>
            <person name="Mcdonough S."/>
            <person name="Mcghee T."/>
            <person name="Meldrim J."/>
            <person name="Meneus L."/>
            <person name="Mesirov J."/>
            <person name="Mihalev A."/>
            <person name="Mihova T."/>
            <person name="Mikkelsen T."/>
            <person name="Mlenga V."/>
            <person name="Moru K."/>
            <person name="Mozes J."/>
            <person name="Mulrain L."/>
            <person name="Munson G."/>
            <person name="Naylor J."/>
            <person name="Newes C."/>
            <person name="Nguyen C."/>
            <person name="Nguyen N."/>
            <person name="Nguyen T."/>
            <person name="Nicol R."/>
            <person name="Nielsen C."/>
            <person name="Nizzari M."/>
            <person name="Norbu C."/>
            <person name="Norbu N."/>
            <person name="O'donnell P."/>
            <person name="Okoawo O."/>
            <person name="O'leary S."/>
            <person name="Omotosho B."/>
            <person name="O'neill K."/>
            <person name="Osman S."/>
            <person name="Parker S."/>
            <person name="Perrin D."/>
            <person name="Phunkhang P."/>
            <person name="Piqani B."/>
            <person name="Purcell S."/>
            <person name="Rachupka T."/>
            <person name="Ramasamy U."/>
            <person name="Rameau R."/>
            <person name="Ray V."/>
            <person name="Raymond C."/>
            <person name="Retta R."/>
            <person name="Richardson S."/>
            <person name="Rise C."/>
            <person name="Rodriguez J."/>
            <person name="Rogers J."/>
            <person name="Rogov P."/>
            <person name="Rutman M."/>
            <person name="Schupbach R."/>
            <person name="Seaman C."/>
            <person name="Settipalli S."/>
            <person name="Sharpe T."/>
            <person name="Sheridan J."/>
            <person name="Sherpa N."/>
            <person name="Shi J."/>
            <person name="Smirnov S."/>
            <person name="Smith C."/>
            <person name="Sougnez C."/>
            <person name="Spencer B."/>
            <person name="Stalker J."/>
            <person name="Stange-thomann N."/>
            <person name="Stavropoulos S."/>
            <person name="Stetson K."/>
            <person name="Stone C."/>
            <person name="Stone S."/>
            <person name="Stubbs M."/>
            <person name="Talamas J."/>
            <person name="Tchuinga P."/>
            <person name="Tenzing P."/>
            <person name="Tesfaye S."/>
            <person name="Theodore J."/>
            <person name="Thoulutsang Y."/>
            <person name="Topham K."/>
            <person name="Towey S."/>
            <person name="Tsamla T."/>
            <person name="Tsomo N."/>
            <person name="Vallee D."/>
            <person name="Vassiliev H."/>
            <person name="Venkataraman V."/>
            <person name="Vinson J."/>
            <person name="Vo A."/>
            <person name="Wade C."/>
            <person name="Wang S."/>
            <person name="Wangchuk T."/>
            <person name="Wangdi T."/>
            <person name="Whittaker C."/>
            <person name="Wilkinson J."/>
            <person name="Wu Y."/>
            <person name="Wyman D."/>
            <person name="Yadav S."/>
            <person name="Yang S."/>
            <person name="Yang X."/>
            <person name="Yeager S."/>
            <person name="Yee E."/>
            <person name="Young G."/>
            <person name="Zainoun J."/>
            <person name="Zembeck L."/>
            <person name="Zimmer A."/>
            <person name="Zody M."/>
            <person name="Lander E."/>
        </authorList>
    </citation>
    <scope>NUCLEOTIDE SEQUENCE [LARGE SCALE GENOMIC DNA]</scope>
</reference>
<name>H2YWQ3_CIOSA</name>
<evidence type="ECO:0000313" key="3">
    <source>
        <dbReference type="Proteomes" id="UP000007875"/>
    </source>
</evidence>
<evidence type="ECO:0008006" key="4">
    <source>
        <dbReference type="Google" id="ProtNLM"/>
    </source>
</evidence>
<dbReference type="HOGENOM" id="CLU_061199_2_2_1"/>
<accession>H2YWQ3</accession>
<dbReference type="PANTHER" id="PTHR36978:SF4">
    <property type="entry name" value="P-LOOP CONTAINING NUCLEOSIDE TRIPHOSPHATE HYDROLASE PROTEIN"/>
    <property type="match status" value="1"/>
</dbReference>
<evidence type="ECO:0000313" key="2">
    <source>
        <dbReference type="Ensembl" id="ENSCSAVP00000009764.1"/>
    </source>
</evidence>
<proteinExistence type="predicted"/>
<keyword evidence="1" id="KW-0472">Membrane</keyword>
<reference evidence="2" key="2">
    <citation type="submission" date="2025-08" db="UniProtKB">
        <authorList>
            <consortium name="Ensembl"/>
        </authorList>
    </citation>
    <scope>IDENTIFICATION</scope>
</reference>
<dbReference type="STRING" id="51511.ENSCSAVP00000009764"/>
<keyword evidence="1" id="KW-0812">Transmembrane</keyword>
<evidence type="ECO:0000256" key="1">
    <source>
        <dbReference type="SAM" id="Phobius"/>
    </source>
</evidence>
<dbReference type="InterPro" id="IPR040632">
    <property type="entry name" value="Sulfotransfer_4"/>
</dbReference>
<dbReference type="SUPFAM" id="SSF52540">
    <property type="entry name" value="P-loop containing nucleoside triphosphate hydrolases"/>
    <property type="match status" value="1"/>
</dbReference>
<dbReference type="Pfam" id="PF17784">
    <property type="entry name" value="Sulfotransfer_4"/>
    <property type="match status" value="1"/>
</dbReference>
<dbReference type="AlphaFoldDB" id="H2YWQ3"/>
<organism evidence="2 3">
    <name type="scientific">Ciona savignyi</name>
    <name type="common">Pacific transparent sea squirt</name>
    <dbReference type="NCBI Taxonomy" id="51511"/>
    <lineage>
        <taxon>Eukaryota</taxon>
        <taxon>Metazoa</taxon>
        <taxon>Chordata</taxon>
        <taxon>Tunicata</taxon>
        <taxon>Ascidiacea</taxon>
        <taxon>Phlebobranchia</taxon>
        <taxon>Cionidae</taxon>
        <taxon>Ciona</taxon>
    </lineage>
</organism>
<sequence>MKVICVGFWKTGTKSMSKALIDLGYNVYDYAEQSFLLRSLWDKFFDGTVTDDDIYQALKDVDALIDGPTIVFWEEIYRVFPEAKIILTMRDEDKWWKSLKGMNDAFYSGPRAAILKFLLLTTPTGYSFTKFVNKIMRYGYGVEDDNLILSFSWSRNEKLYKLKYRQHNAYVLHTVPDNKRLVHEPSHGWSPLCEYLGKEVPGKAYPHQNKNASIFTSELMSNPIFIKLSREMLVELAVFVLILAAAVGWWFYG</sequence>
<dbReference type="Ensembl" id="ENSCSAVT00000009882.1">
    <property type="protein sequence ID" value="ENSCSAVP00000009764.1"/>
    <property type="gene ID" value="ENSCSAVG00000005729.1"/>
</dbReference>